<reference evidence="2 3" key="1">
    <citation type="submission" date="2016-08" db="EMBL/GenBank/DDBJ databases">
        <authorList>
            <person name="Seilhamer J.J."/>
        </authorList>
    </citation>
    <scope>NUCLEOTIDE SEQUENCE [LARGE SCALE GENOMIC DNA]</scope>
    <source>
        <strain evidence="2 3">P1-7</strain>
    </source>
</reference>
<feature type="transmembrane region" description="Helical" evidence="1">
    <location>
        <begin position="41"/>
        <end position="60"/>
    </location>
</feature>
<organism evidence="2 3">
    <name type="scientific">Rhizobium lusitanum</name>
    <dbReference type="NCBI Taxonomy" id="293958"/>
    <lineage>
        <taxon>Bacteria</taxon>
        <taxon>Pseudomonadati</taxon>
        <taxon>Pseudomonadota</taxon>
        <taxon>Alphaproteobacteria</taxon>
        <taxon>Hyphomicrobiales</taxon>
        <taxon>Rhizobiaceae</taxon>
        <taxon>Rhizobium/Agrobacterium group</taxon>
        <taxon>Rhizobium</taxon>
    </lineage>
</organism>
<name>A0A1C3VKU9_9HYPH</name>
<dbReference type="EMBL" id="FMAF01000005">
    <property type="protein sequence ID" value="SCB28413.1"/>
    <property type="molecule type" value="Genomic_DNA"/>
</dbReference>
<keyword evidence="1" id="KW-0472">Membrane</keyword>
<evidence type="ECO:0000313" key="3">
    <source>
        <dbReference type="Proteomes" id="UP000199205"/>
    </source>
</evidence>
<gene>
    <name evidence="2" type="ORF">GA0061101_105458</name>
</gene>
<keyword evidence="1" id="KW-0812">Transmembrane</keyword>
<dbReference type="Proteomes" id="UP000199205">
    <property type="component" value="Unassembled WGS sequence"/>
</dbReference>
<keyword evidence="1" id="KW-1133">Transmembrane helix</keyword>
<protein>
    <submittedName>
        <fullName evidence="2">Uncharacterized protein</fullName>
    </submittedName>
</protein>
<accession>A0A1C3VKU9</accession>
<sequence>MFLLQGRPGLRIEWIYAVCYPICGEDNFAEGDIMSRGLLVFVRQIFVCLAVALLGAWTLFRPKSFKAFVHENFGIFPSVKPGIQPITILIRLSSAFLL</sequence>
<proteinExistence type="predicted"/>
<evidence type="ECO:0000313" key="2">
    <source>
        <dbReference type="EMBL" id="SCB28413.1"/>
    </source>
</evidence>
<dbReference type="AlphaFoldDB" id="A0A1C3VKU9"/>
<evidence type="ECO:0000256" key="1">
    <source>
        <dbReference type="SAM" id="Phobius"/>
    </source>
</evidence>